<dbReference type="Proteomes" id="UP001056035">
    <property type="component" value="Chromosome"/>
</dbReference>
<feature type="transmembrane region" description="Helical" evidence="1">
    <location>
        <begin position="198"/>
        <end position="219"/>
    </location>
</feature>
<feature type="transmembrane region" description="Helical" evidence="1">
    <location>
        <begin position="87"/>
        <end position="108"/>
    </location>
</feature>
<sequence length="264" mass="28688">MSAVRPVAPPAEPGTGLASEVFGSRFASNGLSTRTQVACAWSGLGLIVVVLGGFLLLAGFLPPPIHANDSAQHVANFYRDHADRVRAGVVIGFMGWVPWASLTAVIAVQLARMQPRRPVLACVQAVTGTGGYVFLLLSMIILLVASFRPGRSPEITQALHDLGWVTLFITVPAFSAQALVIGLATLRSDPPVQVYPRWFGYFNIWVAILFVPALAIPFFKTGPLSWQGILVYWLAFLVFFIWIIVMFFVIRRTALDEAAAEHVG</sequence>
<protein>
    <recommendedName>
        <fullName evidence="4">DUF998 domain-containing protein</fullName>
    </recommendedName>
</protein>
<dbReference type="EMBL" id="CP098502">
    <property type="protein sequence ID" value="UTI63766.1"/>
    <property type="molecule type" value="Genomic_DNA"/>
</dbReference>
<dbReference type="RefSeq" id="WP_254570487.1">
    <property type="nucleotide sequence ID" value="NZ_CP098502.1"/>
</dbReference>
<feature type="transmembrane region" description="Helical" evidence="1">
    <location>
        <begin position="231"/>
        <end position="250"/>
    </location>
</feature>
<feature type="transmembrane region" description="Helical" evidence="1">
    <location>
        <begin position="120"/>
        <end position="144"/>
    </location>
</feature>
<organism evidence="2 3">
    <name type="scientific">Paraconexibacter antarcticus</name>
    <dbReference type="NCBI Taxonomy" id="2949664"/>
    <lineage>
        <taxon>Bacteria</taxon>
        <taxon>Bacillati</taxon>
        <taxon>Actinomycetota</taxon>
        <taxon>Thermoleophilia</taxon>
        <taxon>Solirubrobacterales</taxon>
        <taxon>Paraconexibacteraceae</taxon>
        <taxon>Paraconexibacter</taxon>
    </lineage>
</organism>
<reference evidence="2 3" key="1">
    <citation type="submission" date="2022-06" db="EMBL/GenBank/DDBJ databases">
        <title>Paraconexibacter antarcticus.</title>
        <authorList>
            <person name="Kim C.S."/>
        </authorList>
    </citation>
    <scope>NUCLEOTIDE SEQUENCE [LARGE SCALE GENOMIC DNA]</scope>
    <source>
        <strain evidence="2 3">02-257</strain>
    </source>
</reference>
<keyword evidence="1" id="KW-1133">Transmembrane helix</keyword>
<keyword evidence="3" id="KW-1185">Reference proteome</keyword>
<gene>
    <name evidence="2" type="ORF">NBH00_20780</name>
</gene>
<evidence type="ECO:0008006" key="4">
    <source>
        <dbReference type="Google" id="ProtNLM"/>
    </source>
</evidence>
<proteinExistence type="predicted"/>
<keyword evidence="1" id="KW-0812">Transmembrane</keyword>
<evidence type="ECO:0000256" key="1">
    <source>
        <dbReference type="SAM" id="Phobius"/>
    </source>
</evidence>
<feature type="transmembrane region" description="Helical" evidence="1">
    <location>
        <begin position="164"/>
        <end position="186"/>
    </location>
</feature>
<evidence type="ECO:0000313" key="2">
    <source>
        <dbReference type="EMBL" id="UTI63766.1"/>
    </source>
</evidence>
<name>A0ABY5DS55_9ACTN</name>
<accession>A0ABY5DS55</accession>
<evidence type="ECO:0000313" key="3">
    <source>
        <dbReference type="Proteomes" id="UP001056035"/>
    </source>
</evidence>
<feature type="transmembrane region" description="Helical" evidence="1">
    <location>
        <begin position="38"/>
        <end position="61"/>
    </location>
</feature>
<keyword evidence="1" id="KW-0472">Membrane</keyword>